<dbReference type="GO" id="GO:0009098">
    <property type="term" value="P:L-leucine biosynthetic process"/>
    <property type="evidence" value="ECO:0007669"/>
    <property type="project" value="TreeGrafter"/>
</dbReference>
<proteinExistence type="predicted"/>
<name>A0A833RG22_9POAL</name>
<organism evidence="2 3">
    <name type="scientific">Carex littledalei</name>
    <dbReference type="NCBI Taxonomy" id="544730"/>
    <lineage>
        <taxon>Eukaryota</taxon>
        <taxon>Viridiplantae</taxon>
        <taxon>Streptophyta</taxon>
        <taxon>Embryophyta</taxon>
        <taxon>Tracheophyta</taxon>
        <taxon>Spermatophyta</taxon>
        <taxon>Magnoliopsida</taxon>
        <taxon>Liliopsida</taxon>
        <taxon>Poales</taxon>
        <taxon>Cyperaceae</taxon>
        <taxon>Cyperoideae</taxon>
        <taxon>Cariceae</taxon>
        <taxon>Carex</taxon>
        <taxon>Carex subgen. Euthyceras</taxon>
    </lineage>
</organism>
<dbReference type="InterPro" id="IPR013785">
    <property type="entry name" value="Aldolase_TIM"/>
</dbReference>
<comment type="caution">
    <text evidence="2">The sequence shown here is derived from an EMBL/GenBank/DDBJ whole genome shotgun (WGS) entry which is preliminary data.</text>
</comment>
<keyword evidence="3" id="KW-1185">Reference proteome</keyword>
<reference evidence="2" key="1">
    <citation type="submission" date="2020-01" db="EMBL/GenBank/DDBJ databases">
        <title>Genome sequence of Kobresia littledalei, the first chromosome-level genome in the family Cyperaceae.</title>
        <authorList>
            <person name="Qu G."/>
        </authorList>
    </citation>
    <scope>NUCLEOTIDE SEQUENCE</scope>
    <source>
        <strain evidence="2">C.B.Clarke</strain>
        <tissue evidence="2">Leaf</tissue>
    </source>
</reference>
<feature type="domain" description="DUF4220" evidence="1">
    <location>
        <begin position="77"/>
        <end position="124"/>
    </location>
</feature>
<dbReference type="Gene3D" id="3.20.20.70">
    <property type="entry name" value="Aldolase class I"/>
    <property type="match status" value="1"/>
</dbReference>
<gene>
    <name evidence="2" type="ORF">FCM35_KLT17394</name>
</gene>
<evidence type="ECO:0000313" key="2">
    <source>
        <dbReference type="EMBL" id="KAF3338557.1"/>
    </source>
</evidence>
<dbReference type="SUPFAM" id="SSF51569">
    <property type="entry name" value="Aldolase"/>
    <property type="match status" value="1"/>
</dbReference>
<dbReference type="InterPro" id="IPR025315">
    <property type="entry name" value="DUF4220"/>
</dbReference>
<dbReference type="PANTHER" id="PTHR10277">
    <property type="entry name" value="HOMOCITRATE SYNTHASE-RELATED"/>
    <property type="match status" value="1"/>
</dbReference>
<protein>
    <submittedName>
        <fullName evidence="2">2-isopropylmalate synthase A-like isoform X2</fullName>
    </submittedName>
</protein>
<dbReference type="InterPro" id="IPR050073">
    <property type="entry name" value="2-IPM_HCS-like"/>
</dbReference>
<dbReference type="OrthoDB" id="1391591at2759"/>
<dbReference type="AlphaFoldDB" id="A0A833RG22"/>
<dbReference type="EMBL" id="SWLB01000005">
    <property type="protein sequence ID" value="KAF3338557.1"/>
    <property type="molecule type" value="Genomic_DNA"/>
</dbReference>
<evidence type="ECO:0000313" key="3">
    <source>
        <dbReference type="Proteomes" id="UP000623129"/>
    </source>
</evidence>
<dbReference type="Pfam" id="PF13968">
    <property type="entry name" value="DUF4220"/>
    <property type="match status" value="1"/>
</dbReference>
<dbReference type="Proteomes" id="UP000623129">
    <property type="component" value="Unassembled WGS sequence"/>
</dbReference>
<dbReference type="GO" id="GO:0009507">
    <property type="term" value="C:chloroplast"/>
    <property type="evidence" value="ECO:0007669"/>
    <property type="project" value="TreeGrafter"/>
</dbReference>
<evidence type="ECO:0000259" key="1">
    <source>
        <dbReference type="Pfam" id="PF13968"/>
    </source>
</evidence>
<accession>A0A833RG22</accession>
<dbReference type="PANTHER" id="PTHR10277:SF9">
    <property type="entry name" value="2-ISOPROPYLMALATE SYNTHASE 1, CHLOROPLASTIC-RELATED"/>
    <property type="match status" value="1"/>
</dbReference>
<sequence length="305" mass="35129">MIFYKIFSFERACRSYSHGQNSKLLVEYMKNEPLQNPQWQADTTKMRGYLYMVRGENDQENIADAPTYQVHETDSKNDFFHLKKGPNIDRIITYVLLVLIVLKETWEMALYILSYWTKLVIICCVLAELMKRGEGAGENDTEGRSIVDEGAKLGMTLLTDQKMDAEARWKMLADFWSELDWYQQREQLQLRLVPAALAAPKFTEATCCSYKEKPSLQQSANSDLKFKIPDKYHNVIVFFVKVVLAIKCRQNAMEGVYTGINTRHIITISKMVEEHSGLHVQPHKAIVGANAFAHESGIHQWPPRS</sequence>
<dbReference type="GO" id="GO:0003852">
    <property type="term" value="F:2-isopropylmalate synthase activity"/>
    <property type="evidence" value="ECO:0007669"/>
    <property type="project" value="TreeGrafter"/>
</dbReference>